<keyword evidence="1" id="KW-0472">Membrane</keyword>
<organism evidence="2 3">
    <name type="scientific">Dunaliella salina</name>
    <name type="common">Green alga</name>
    <name type="synonym">Protococcus salinus</name>
    <dbReference type="NCBI Taxonomy" id="3046"/>
    <lineage>
        <taxon>Eukaryota</taxon>
        <taxon>Viridiplantae</taxon>
        <taxon>Chlorophyta</taxon>
        <taxon>core chlorophytes</taxon>
        <taxon>Chlorophyceae</taxon>
        <taxon>CS clade</taxon>
        <taxon>Chlamydomonadales</taxon>
        <taxon>Dunaliellaceae</taxon>
        <taxon>Dunaliella</taxon>
    </lineage>
</organism>
<keyword evidence="3" id="KW-1185">Reference proteome</keyword>
<sequence>MSWKCRQAKFLPLGVFVGYGCAWIGHFFMERNRPATFTYPLWSLMGDFKMLFNIFTFREPLSFETAWKPVAQDKAATE</sequence>
<evidence type="ECO:0008006" key="4">
    <source>
        <dbReference type="Google" id="ProtNLM"/>
    </source>
</evidence>
<evidence type="ECO:0000313" key="2">
    <source>
        <dbReference type="EMBL" id="KAF5842100.1"/>
    </source>
</evidence>
<keyword evidence="1" id="KW-1133">Transmembrane helix</keyword>
<evidence type="ECO:0000313" key="3">
    <source>
        <dbReference type="Proteomes" id="UP000815325"/>
    </source>
</evidence>
<dbReference type="PROSITE" id="PS51257">
    <property type="entry name" value="PROKAR_LIPOPROTEIN"/>
    <property type="match status" value="1"/>
</dbReference>
<gene>
    <name evidence="2" type="ORF">DUNSADRAFT_9359</name>
</gene>
<protein>
    <recommendedName>
        <fullName evidence="4">DUF962 domain-containing protein</fullName>
    </recommendedName>
</protein>
<reference evidence="2" key="1">
    <citation type="submission" date="2017-08" db="EMBL/GenBank/DDBJ databases">
        <authorList>
            <person name="Polle J.E."/>
            <person name="Barry K."/>
            <person name="Cushman J."/>
            <person name="Schmutz J."/>
            <person name="Tran D."/>
            <person name="Hathwaick L.T."/>
            <person name="Yim W.C."/>
            <person name="Jenkins J."/>
            <person name="Mckie-Krisberg Z.M."/>
            <person name="Prochnik S."/>
            <person name="Lindquist E."/>
            <person name="Dockter R.B."/>
            <person name="Adam C."/>
            <person name="Molina H."/>
            <person name="Bunkerborg J."/>
            <person name="Jin E."/>
            <person name="Buchheim M."/>
            <person name="Magnuson J."/>
        </authorList>
    </citation>
    <scope>NUCLEOTIDE SEQUENCE</scope>
    <source>
        <strain evidence="2">CCAP 19/18</strain>
    </source>
</reference>
<dbReference type="EMBL" id="MU069469">
    <property type="protein sequence ID" value="KAF5842100.1"/>
    <property type="molecule type" value="Genomic_DNA"/>
</dbReference>
<accession>A0ABQ7H5H2</accession>
<dbReference type="Proteomes" id="UP000815325">
    <property type="component" value="Unassembled WGS sequence"/>
</dbReference>
<keyword evidence="1" id="KW-0812">Transmembrane</keyword>
<evidence type="ECO:0000256" key="1">
    <source>
        <dbReference type="SAM" id="Phobius"/>
    </source>
</evidence>
<dbReference type="PANTHER" id="PTHR34205:SF2">
    <property type="entry name" value="DUF962 DOMAIN-CONTAINING PROTEIN"/>
    <property type="match status" value="1"/>
</dbReference>
<comment type="caution">
    <text evidence="2">The sequence shown here is derived from an EMBL/GenBank/DDBJ whole genome shotgun (WGS) entry which is preliminary data.</text>
</comment>
<dbReference type="InterPro" id="IPR009305">
    <property type="entry name" value="Mpo1-like"/>
</dbReference>
<dbReference type="PANTHER" id="PTHR34205">
    <property type="entry name" value="TRANSMEMBRANE PROTEIN"/>
    <property type="match status" value="1"/>
</dbReference>
<dbReference type="Pfam" id="PF06127">
    <property type="entry name" value="Mpo1-like"/>
    <property type="match status" value="1"/>
</dbReference>
<proteinExistence type="predicted"/>
<name>A0ABQ7H5H2_DUNSA</name>
<feature type="transmembrane region" description="Helical" evidence="1">
    <location>
        <begin position="10"/>
        <end position="29"/>
    </location>
</feature>